<dbReference type="EMBL" id="JBINXB010000001">
    <property type="protein sequence ID" value="MFH6564748.1"/>
    <property type="molecule type" value="Genomic_DNA"/>
</dbReference>
<sequence>MRISSITPLLSTALLCSSALAQTFEVKMLTRSATAGRLMPQQQVNP</sequence>
<feature type="signal peptide" evidence="1">
    <location>
        <begin position="1"/>
        <end position="21"/>
    </location>
</feature>
<evidence type="ECO:0000313" key="3">
    <source>
        <dbReference type="Proteomes" id="UP001609821"/>
    </source>
</evidence>
<comment type="caution">
    <text evidence="2">The sequence shown here is derived from an EMBL/GenBank/DDBJ whole genome shotgun (WGS) entry which is preliminary data.</text>
</comment>
<dbReference type="Proteomes" id="UP001609821">
    <property type="component" value="Unassembled WGS sequence"/>
</dbReference>
<dbReference type="RefSeq" id="WP_261742294.1">
    <property type="nucleotide sequence ID" value="NZ_CAVMKE010000002.1"/>
</dbReference>
<keyword evidence="1" id="KW-0732">Signal</keyword>
<evidence type="ECO:0000313" key="2">
    <source>
        <dbReference type="EMBL" id="MFH6564748.1"/>
    </source>
</evidence>
<accession>A0ABW7LT14</accession>
<organism evidence="2 3">
    <name type="scientific">Pseudomonas kulmbachensis</name>
    <dbReference type="NCBI Taxonomy" id="3043408"/>
    <lineage>
        <taxon>Bacteria</taxon>
        <taxon>Pseudomonadati</taxon>
        <taxon>Pseudomonadota</taxon>
        <taxon>Gammaproteobacteria</taxon>
        <taxon>Pseudomonadales</taxon>
        <taxon>Pseudomonadaceae</taxon>
        <taxon>Pseudomonas</taxon>
    </lineage>
</organism>
<keyword evidence="3" id="KW-1185">Reference proteome</keyword>
<protein>
    <submittedName>
        <fullName evidence="2">Uncharacterized protein</fullName>
    </submittedName>
</protein>
<feature type="chain" id="PRO_5045223356" evidence="1">
    <location>
        <begin position="22"/>
        <end position="46"/>
    </location>
</feature>
<evidence type="ECO:0000256" key="1">
    <source>
        <dbReference type="SAM" id="SignalP"/>
    </source>
</evidence>
<reference evidence="2 3" key="1">
    <citation type="submission" date="2024-10" db="EMBL/GenBank/DDBJ databases">
        <title>Aeromonas and Pseudomonas from the Cagarras Archipelago, Rio de Janeiro, Brazil.</title>
        <authorList>
            <person name="Canellas A.L.B."/>
            <person name="Laport M.S."/>
        </authorList>
    </citation>
    <scope>NUCLEOTIDE SEQUENCE [LARGE SCALE GENOMIC DNA]</scope>
    <source>
        <strain evidence="2 3">CPF-4</strain>
    </source>
</reference>
<name>A0ABW7LT14_9PSED</name>
<gene>
    <name evidence="2" type="ORF">ACHMWK_01905</name>
</gene>
<proteinExistence type="predicted"/>